<dbReference type="Proteomes" id="UP001165653">
    <property type="component" value="Unassembled WGS sequence"/>
</dbReference>
<dbReference type="EMBL" id="JAPDDR010000002">
    <property type="protein sequence ID" value="MCW1913056.1"/>
    <property type="molecule type" value="Genomic_DNA"/>
</dbReference>
<evidence type="ECO:0000313" key="4">
    <source>
        <dbReference type="Proteomes" id="UP001165653"/>
    </source>
</evidence>
<evidence type="ECO:0000256" key="1">
    <source>
        <dbReference type="SAM" id="SignalP"/>
    </source>
</evidence>
<evidence type="ECO:0000313" key="3">
    <source>
        <dbReference type="EMBL" id="MCW1913056.1"/>
    </source>
</evidence>
<feature type="domain" description="Ice-binding protein C-terminal" evidence="2">
    <location>
        <begin position="193"/>
        <end position="215"/>
    </location>
</feature>
<keyword evidence="4" id="KW-1185">Reference proteome</keyword>
<dbReference type="Pfam" id="PF07589">
    <property type="entry name" value="PEP-CTERM"/>
    <property type="match status" value="1"/>
</dbReference>
<sequence length="216" mass="22584">MTLPPLGVAILASALLLPSGATAAVSAFLNRAAFETTVSFQQSWDFENLETGTQHIQVSDPGGSITIPFALANPLPASAVPPATTLSGTVIYFNPQGAKAFEFTPQVSAFGISIIWSPTQNPDGVGLELFDSNGGLLATVTTNVADSLSGPFTTSAGDTYEGFLGFTSDTPVSSIRFNHLEGSIMFDNPAWTSVPEPSQAALLSAGLIGFLMRRRR</sequence>
<comment type="caution">
    <text evidence="3">The sequence shown here is derived from an EMBL/GenBank/DDBJ whole genome shotgun (WGS) entry which is preliminary data.</text>
</comment>
<reference evidence="3" key="1">
    <citation type="submission" date="2022-10" db="EMBL/GenBank/DDBJ databases">
        <title>Luteolibacter sp. GHJ8, whole genome shotgun sequencing project.</title>
        <authorList>
            <person name="Zhao G."/>
            <person name="Shen L."/>
        </authorList>
    </citation>
    <scope>NUCLEOTIDE SEQUENCE</scope>
    <source>
        <strain evidence="3">GHJ8</strain>
    </source>
</reference>
<accession>A0ABT3FZP0</accession>
<dbReference type="NCBIfam" id="TIGR02595">
    <property type="entry name" value="PEP_CTERM"/>
    <property type="match status" value="1"/>
</dbReference>
<protein>
    <submittedName>
        <fullName evidence="3">PEP-CTERM sorting domain-containing protein</fullName>
    </submittedName>
</protein>
<organism evidence="3 4">
    <name type="scientific">Luteolibacter rhizosphaerae</name>
    <dbReference type="NCBI Taxonomy" id="2989719"/>
    <lineage>
        <taxon>Bacteria</taxon>
        <taxon>Pseudomonadati</taxon>
        <taxon>Verrucomicrobiota</taxon>
        <taxon>Verrucomicrobiia</taxon>
        <taxon>Verrucomicrobiales</taxon>
        <taxon>Verrucomicrobiaceae</taxon>
        <taxon>Luteolibacter</taxon>
    </lineage>
</organism>
<feature type="chain" id="PRO_5045839590" evidence="1">
    <location>
        <begin position="24"/>
        <end position="216"/>
    </location>
</feature>
<evidence type="ECO:0000259" key="2">
    <source>
        <dbReference type="Pfam" id="PF07589"/>
    </source>
</evidence>
<proteinExistence type="predicted"/>
<feature type="signal peptide" evidence="1">
    <location>
        <begin position="1"/>
        <end position="23"/>
    </location>
</feature>
<name>A0ABT3FZP0_9BACT</name>
<dbReference type="RefSeq" id="WP_264512106.1">
    <property type="nucleotide sequence ID" value="NZ_JAPDDR010000002.1"/>
</dbReference>
<dbReference type="InterPro" id="IPR013424">
    <property type="entry name" value="Ice-binding_C"/>
</dbReference>
<keyword evidence="1" id="KW-0732">Signal</keyword>
<gene>
    <name evidence="3" type="ORF">OJ996_05705</name>
</gene>